<dbReference type="OrthoDB" id="1072895at2"/>
<dbReference type="Pfam" id="PF16476">
    <property type="entry name" value="DUF5053"/>
    <property type="match status" value="1"/>
</dbReference>
<dbReference type="AlphaFoldDB" id="A0A410G7F1"/>
<evidence type="ECO:0000313" key="2">
    <source>
        <dbReference type="Proteomes" id="UP000285517"/>
    </source>
</evidence>
<gene>
    <name evidence="1" type="ORF">EI546_10215</name>
</gene>
<dbReference type="EMBL" id="CP034951">
    <property type="protein sequence ID" value="QAA83229.1"/>
    <property type="molecule type" value="Genomic_DNA"/>
</dbReference>
<keyword evidence="2" id="KW-1185">Reference proteome</keyword>
<name>A0A410G7F1_9FLAO</name>
<dbReference type="InterPro" id="IPR032483">
    <property type="entry name" value="DUF5053"/>
</dbReference>
<dbReference type="Proteomes" id="UP000285517">
    <property type="component" value="Chromosome"/>
</dbReference>
<protein>
    <submittedName>
        <fullName evidence="1">DUF5053 domain-containing protein</fullName>
    </submittedName>
</protein>
<evidence type="ECO:0000313" key="1">
    <source>
        <dbReference type="EMBL" id="QAA83229.1"/>
    </source>
</evidence>
<proteinExistence type="predicted"/>
<sequence>MIHPTQTKKLLEDILLEVSWAKIAKQYFGKSASWMYNKLSETDGNGNIGGFTKAEKEQLQGALYDLAQRIRKTADKLEQ</sequence>
<accession>A0A410G7F1</accession>
<organism evidence="1 2">
    <name type="scientific">Aequorivita ciconiae</name>
    <dbReference type="NCBI Taxonomy" id="2494375"/>
    <lineage>
        <taxon>Bacteria</taxon>
        <taxon>Pseudomonadati</taxon>
        <taxon>Bacteroidota</taxon>
        <taxon>Flavobacteriia</taxon>
        <taxon>Flavobacteriales</taxon>
        <taxon>Flavobacteriaceae</taxon>
        <taxon>Aequorivita</taxon>
    </lineage>
</organism>
<dbReference type="KEGG" id="aev:EI546_10215"/>
<reference evidence="1 2" key="1">
    <citation type="submission" date="2019-01" db="EMBL/GenBank/DDBJ databases">
        <title>Complete genome sequencing of Aequorivita sp. H23M31.</title>
        <authorList>
            <person name="Bae J.-W."/>
        </authorList>
    </citation>
    <scope>NUCLEOTIDE SEQUENCE [LARGE SCALE GENOMIC DNA]</scope>
    <source>
        <strain evidence="1 2">H23M31</strain>
    </source>
</reference>